<reference evidence="1 2" key="1">
    <citation type="journal article" date="2020" name="Nature">
        <title>Bacterial chemolithoautotrophy via manganese oxidation.</title>
        <authorList>
            <person name="Yu H."/>
            <person name="Leadbetter J.R."/>
        </authorList>
    </citation>
    <scope>NUCLEOTIDE SEQUENCE [LARGE SCALE GENOMIC DNA]</scope>
    <source>
        <strain evidence="1 2">Mn-1</strain>
    </source>
</reference>
<gene>
    <name evidence="1" type="ORF">MNODULE_12945</name>
</gene>
<sequence length="60" mass="6881">MNNVDENLEVIRRADRAWNARDWSTFEPLHRVEKIFYYDSLSVMTQLGLVQIPGGGAKTA</sequence>
<dbReference type="AlphaFoldDB" id="A0A7X6IBH8"/>
<dbReference type="EMBL" id="VTOW01000002">
    <property type="protein sequence ID" value="NKE71648.1"/>
    <property type="molecule type" value="Genomic_DNA"/>
</dbReference>
<organism evidence="1 2">
    <name type="scientific">Candidatus Manganitrophus noduliformans</name>
    <dbReference type="NCBI Taxonomy" id="2606439"/>
    <lineage>
        <taxon>Bacteria</taxon>
        <taxon>Pseudomonadati</taxon>
        <taxon>Nitrospirota</taxon>
        <taxon>Nitrospiria</taxon>
        <taxon>Candidatus Troglogloeales</taxon>
        <taxon>Candidatus Manganitrophaceae</taxon>
        <taxon>Candidatus Manganitrophus</taxon>
    </lineage>
</organism>
<accession>A0A7X6IBH8</accession>
<dbReference type="Proteomes" id="UP000534783">
    <property type="component" value="Unassembled WGS sequence"/>
</dbReference>
<dbReference type="RefSeq" id="WP_168060478.1">
    <property type="nucleotide sequence ID" value="NZ_VTOW01000002.1"/>
</dbReference>
<name>A0A7X6IBH8_9BACT</name>
<evidence type="ECO:0000313" key="1">
    <source>
        <dbReference type="EMBL" id="NKE71648.1"/>
    </source>
</evidence>
<comment type="caution">
    <text evidence="1">The sequence shown here is derived from an EMBL/GenBank/DDBJ whole genome shotgun (WGS) entry which is preliminary data.</text>
</comment>
<keyword evidence="2" id="KW-1185">Reference proteome</keyword>
<evidence type="ECO:0000313" key="2">
    <source>
        <dbReference type="Proteomes" id="UP000534783"/>
    </source>
</evidence>
<proteinExistence type="predicted"/>
<protein>
    <submittedName>
        <fullName evidence="1">Uncharacterized protein</fullName>
    </submittedName>
</protein>